<reference evidence="2" key="1">
    <citation type="submission" date="2023-01" db="EMBL/GenBank/DDBJ databases">
        <title>Genome assembly of the deep-sea coral Lophelia pertusa.</title>
        <authorList>
            <person name="Herrera S."/>
            <person name="Cordes E."/>
        </authorList>
    </citation>
    <scope>NUCLEOTIDE SEQUENCE</scope>
    <source>
        <strain evidence="2">USNM1676648</strain>
        <tissue evidence="2">Polyp</tissue>
    </source>
</reference>
<evidence type="ECO:0000313" key="3">
    <source>
        <dbReference type="Proteomes" id="UP001163046"/>
    </source>
</evidence>
<sequence length="226" mass="24902">MTFIQRLDEEKPQSGTKATSVIKPFDAHGKSQLKRDQTLDYTELASKGIKRIALGENKSSCIARSNKLDISGKNRPVKDKTSLLMSTPCTRDNISLKRSLQQSVPESPKDKNVVSQHKKMKTHQKVPQKQESSKSGKRLDSPRTTVKKDTLKQPSKNNGANKGPILVANKEPILVGNDGSIMEGNDGPILEESLENTNISAKAADHKHGIYRLCQSVQVICLKSSM</sequence>
<dbReference type="Proteomes" id="UP001163046">
    <property type="component" value="Unassembled WGS sequence"/>
</dbReference>
<feature type="compositionally biased region" description="Basic residues" evidence="1">
    <location>
        <begin position="116"/>
        <end position="126"/>
    </location>
</feature>
<feature type="compositionally biased region" description="Basic and acidic residues" evidence="1">
    <location>
        <begin position="1"/>
        <end position="12"/>
    </location>
</feature>
<protein>
    <submittedName>
        <fullName evidence="2">Uncharacterized protein</fullName>
    </submittedName>
</protein>
<organism evidence="2 3">
    <name type="scientific">Desmophyllum pertusum</name>
    <dbReference type="NCBI Taxonomy" id="174260"/>
    <lineage>
        <taxon>Eukaryota</taxon>
        <taxon>Metazoa</taxon>
        <taxon>Cnidaria</taxon>
        <taxon>Anthozoa</taxon>
        <taxon>Hexacorallia</taxon>
        <taxon>Scleractinia</taxon>
        <taxon>Caryophylliina</taxon>
        <taxon>Caryophylliidae</taxon>
        <taxon>Desmophyllum</taxon>
    </lineage>
</organism>
<evidence type="ECO:0000256" key="1">
    <source>
        <dbReference type="SAM" id="MobiDB-lite"/>
    </source>
</evidence>
<feature type="region of interest" description="Disordered" evidence="1">
    <location>
        <begin position="97"/>
        <end position="165"/>
    </location>
</feature>
<proteinExistence type="predicted"/>
<gene>
    <name evidence="2" type="ORF">OS493_008818</name>
</gene>
<accession>A0A9X0CYM9</accession>
<feature type="region of interest" description="Disordered" evidence="1">
    <location>
        <begin position="1"/>
        <end position="23"/>
    </location>
</feature>
<keyword evidence="3" id="KW-1185">Reference proteome</keyword>
<evidence type="ECO:0000313" key="2">
    <source>
        <dbReference type="EMBL" id="KAJ7380366.1"/>
    </source>
</evidence>
<feature type="compositionally biased region" description="Basic and acidic residues" evidence="1">
    <location>
        <begin position="131"/>
        <end position="151"/>
    </location>
</feature>
<dbReference type="AlphaFoldDB" id="A0A9X0CYM9"/>
<dbReference type="EMBL" id="MU826353">
    <property type="protein sequence ID" value="KAJ7380366.1"/>
    <property type="molecule type" value="Genomic_DNA"/>
</dbReference>
<comment type="caution">
    <text evidence="2">The sequence shown here is derived from an EMBL/GenBank/DDBJ whole genome shotgun (WGS) entry which is preliminary data.</text>
</comment>
<name>A0A9X0CYM9_9CNID</name>